<evidence type="ECO:0000256" key="2">
    <source>
        <dbReference type="SAM" id="MobiDB-lite"/>
    </source>
</evidence>
<name>A0A8S3X343_PARAO</name>
<dbReference type="Proteomes" id="UP000691718">
    <property type="component" value="Unassembled WGS sequence"/>
</dbReference>
<feature type="compositionally biased region" description="Polar residues" evidence="2">
    <location>
        <begin position="1"/>
        <end position="13"/>
    </location>
</feature>
<dbReference type="EMBL" id="CAJQZP010000937">
    <property type="protein sequence ID" value="CAG4999491.1"/>
    <property type="molecule type" value="Genomic_DNA"/>
</dbReference>
<dbReference type="AlphaFoldDB" id="A0A8S3X343"/>
<protein>
    <submittedName>
        <fullName evidence="3">(apollo) hypothetical protein</fullName>
    </submittedName>
</protein>
<evidence type="ECO:0000256" key="1">
    <source>
        <dbReference type="SAM" id="Coils"/>
    </source>
</evidence>
<sequence>MRSPTKTGGSQPDLTKLRDSETKQTTVRKRKQPDTDCSCVKNITDLKGDITKLLNEFVQSQNAHMILLREDVVQIKTQMENIRITTEYLVTEHSKILDEINDLKMKKTLTEQKIKTLENEINTLKREACTEPINSLPINLRENLLREANERSNREKNIIIVGVPELHGSVREERRLHDEKGCLQYY</sequence>
<accession>A0A8S3X343</accession>
<organism evidence="3 4">
    <name type="scientific">Parnassius apollo</name>
    <name type="common">Apollo butterfly</name>
    <name type="synonym">Papilio apollo</name>
    <dbReference type="NCBI Taxonomy" id="110799"/>
    <lineage>
        <taxon>Eukaryota</taxon>
        <taxon>Metazoa</taxon>
        <taxon>Ecdysozoa</taxon>
        <taxon>Arthropoda</taxon>
        <taxon>Hexapoda</taxon>
        <taxon>Insecta</taxon>
        <taxon>Pterygota</taxon>
        <taxon>Neoptera</taxon>
        <taxon>Endopterygota</taxon>
        <taxon>Lepidoptera</taxon>
        <taxon>Glossata</taxon>
        <taxon>Ditrysia</taxon>
        <taxon>Papilionoidea</taxon>
        <taxon>Papilionidae</taxon>
        <taxon>Parnassiinae</taxon>
        <taxon>Parnassini</taxon>
        <taxon>Parnassius</taxon>
        <taxon>Parnassius</taxon>
    </lineage>
</organism>
<keyword evidence="4" id="KW-1185">Reference proteome</keyword>
<keyword evidence="1" id="KW-0175">Coiled coil</keyword>
<proteinExistence type="predicted"/>
<evidence type="ECO:0000313" key="4">
    <source>
        <dbReference type="Proteomes" id="UP000691718"/>
    </source>
</evidence>
<feature type="coiled-coil region" evidence="1">
    <location>
        <begin position="100"/>
        <end position="127"/>
    </location>
</feature>
<reference evidence="3" key="1">
    <citation type="submission" date="2021-04" db="EMBL/GenBank/DDBJ databases">
        <authorList>
            <person name="Tunstrom K."/>
        </authorList>
    </citation>
    <scope>NUCLEOTIDE SEQUENCE</scope>
</reference>
<evidence type="ECO:0000313" key="3">
    <source>
        <dbReference type="EMBL" id="CAG4999491.1"/>
    </source>
</evidence>
<feature type="region of interest" description="Disordered" evidence="2">
    <location>
        <begin position="1"/>
        <end position="33"/>
    </location>
</feature>
<gene>
    <name evidence="3" type="ORF">PAPOLLO_LOCUS13551</name>
</gene>
<dbReference type="OrthoDB" id="6778856at2759"/>
<comment type="caution">
    <text evidence="3">The sequence shown here is derived from an EMBL/GenBank/DDBJ whole genome shotgun (WGS) entry which is preliminary data.</text>
</comment>